<organism evidence="2 3">
    <name type="scientific">Owenia fusiformis</name>
    <name type="common">Polychaete worm</name>
    <dbReference type="NCBI Taxonomy" id="6347"/>
    <lineage>
        <taxon>Eukaryota</taxon>
        <taxon>Metazoa</taxon>
        <taxon>Spiralia</taxon>
        <taxon>Lophotrochozoa</taxon>
        <taxon>Annelida</taxon>
        <taxon>Polychaeta</taxon>
        <taxon>Sedentaria</taxon>
        <taxon>Canalipalpata</taxon>
        <taxon>Sabellida</taxon>
        <taxon>Oweniida</taxon>
        <taxon>Oweniidae</taxon>
        <taxon>Owenia</taxon>
    </lineage>
</organism>
<dbReference type="GO" id="GO:0032968">
    <property type="term" value="P:positive regulation of transcription elongation by RNA polymerase II"/>
    <property type="evidence" value="ECO:0007669"/>
    <property type="project" value="TreeGrafter"/>
</dbReference>
<feature type="compositionally biased region" description="Acidic residues" evidence="1">
    <location>
        <begin position="389"/>
        <end position="398"/>
    </location>
</feature>
<feature type="region of interest" description="Disordered" evidence="1">
    <location>
        <begin position="373"/>
        <end position="469"/>
    </location>
</feature>
<proteinExistence type="predicted"/>
<dbReference type="InterPro" id="IPR007149">
    <property type="entry name" value="Leo1"/>
</dbReference>
<dbReference type="GO" id="GO:1990269">
    <property type="term" value="F:RNA polymerase II C-terminal domain phosphoserine binding"/>
    <property type="evidence" value="ECO:0007669"/>
    <property type="project" value="TreeGrafter"/>
</dbReference>
<feature type="compositionally biased region" description="Polar residues" evidence="1">
    <location>
        <begin position="449"/>
        <end position="461"/>
    </location>
</feature>
<comment type="caution">
    <text evidence="2">The sequence shown here is derived from an EMBL/GenBank/DDBJ whole genome shotgun (WGS) entry which is preliminary data.</text>
</comment>
<dbReference type="PANTHER" id="PTHR23146:SF0">
    <property type="entry name" value="RNA POLYMERASE-ASSOCIATED PROTEIN LEO1"/>
    <property type="match status" value="1"/>
</dbReference>
<dbReference type="GO" id="GO:0006368">
    <property type="term" value="P:transcription elongation by RNA polymerase II"/>
    <property type="evidence" value="ECO:0007669"/>
    <property type="project" value="InterPro"/>
</dbReference>
<feature type="non-terminal residue" evidence="2">
    <location>
        <position position="469"/>
    </location>
</feature>
<evidence type="ECO:0000256" key="1">
    <source>
        <dbReference type="SAM" id="MobiDB-lite"/>
    </source>
</evidence>
<dbReference type="Proteomes" id="UP000749559">
    <property type="component" value="Unassembled WGS sequence"/>
</dbReference>
<reference evidence="2" key="1">
    <citation type="submission" date="2022-03" db="EMBL/GenBank/DDBJ databases">
        <authorList>
            <person name="Martin C."/>
        </authorList>
    </citation>
    <scope>NUCLEOTIDE SEQUENCE</scope>
</reference>
<gene>
    <name evidence="2" type="ORF">OFUS_LOCUS15306</name>
</gene>
<protein>
    <submittedName>
        <fullName evidence="2">Uncharacterized protein</fullName>
    </submittedName>
</protein>
<dbReference type="PANTHER" id="PTHR23146">
    <property type="entry name" value="LEO1 PROTEIN"/>
    <property type="match status" value="1"/>
</dbReference>
<name>A0A8J1XS43_OWEFU</name>
<feature type="compositionally biased region" description="Acidic residues" evidence="1">
    <location>
        <begin position="103"/>
        <end position="128"/>
    </location>
</feature>
<dbReference type="GO" id="GO:0016593">
    <property type="term" value="C:Cdc73/Paf1 complex"/>
    <property type="evidence" value="ECO:0007669"/>
    <property type="project" value="InterPro"/>
</dbReference>
<feature type="compositionally biased region" description="Low complexity" evidence="1">
    <location>
        <begin position="1"/>
        <end position="41"/>
    </location>
</feature>
<keyword evidence="3" id="KW-1185">Reference proteome</keyword>
<sequence length="469" mass="52446">RSRSGSPRSGPGSPRSRSGSPRSGPGSPRSRSGSPKSGSGSPRRERSPGSDSDGSVVQRKKQRLVSDSESDAEKQPDITATADDLFGDDLDDISSASEHESDKQDDDNQQAPMIDDEDGEGEQQPEEPIEVKIPVDIPKIKTDLGKQIHFVKLPNFLSVETRPFDAAIYEDEIDEDEVLDEEGRTRMKLKVENTIRWRDKKDAEGNQILDEEGNPVRESNARMIRWSDGSMSLHLGVEVFDVHPMNLHGDYNHLFIRQGTGLQGQAVFKTKLTFRPHSTDSFTHRKMTMSLADRSTKANKLKVIPISGLDPNANRNEMIKKEEEKLKATIRRESQQRRIRDRAHNKGLSSSYLEDDEENEAGISLSAIKNAYKPNKKSGKDRMNIYSSDSEESLDDEVEERRERRLMKAKKIMDSDDEESDQESSKKKARIYSDSDEEANADRGGSENEAGTGNEAQNHNEAGSGEESD</sequence>
<dbReference type="EMBL" id="CAIIXF020000007">
    <property type="protein sequence ID" value="CAH1790045.1"/>
    <property type="molecule type" value="Genomic_DNA"/>
</dbReference>
<accession>A0A8J1XS43</accession>
<evidence type="ECO:0000313" key="2">
    <source>
        <dbReference type="EMBL" id="CAH1790045.1"/>
    </source>
</evidence>
<evidence type="ECO:0000313" key="3">
    <source>
        <dbReference type="Proteomes" id="UP000749559"/>
    </source>
</evidence>
<dbReference type="OrthoDB" id="20844at2759"/>
<feature type="region of interest" description="Disordered" evidence="1">
    <location>
        <begin position="1"/>
        <end position="132"/>
    </location>
</feature>
<dbReference type="Pfam" id="PF04004">
    <property type="entry name" value="Leo1"/>
    <property type="match status" value="1"/>
</dbReference>
<dbReference type="AlphaFoldDB" id="A0A8J1XS43"/>